<comment type="subcellular location">
    <subcellularLocation>
        <location evidence="1 11">Membrane</location>
        <topology evidence="1 11">Single-pass type I membrane protein</topology>
    </subcellularLocation>
</comment>
<evidence type="ECO:0000256" key="6">
    <source>
        <dbReference type="ARBA" id="ARBA00023037"/>
    </source>
</evidence>
<keyword evidence="9" id="KW-0325">Glycoprotein</keyword>
<dbReference type="EMBL" id="JH668471">
    <property type="protein sequence ID" value="KAG6454635.1"/>
    <property type="molecule type" value="Genomic_DNA"/>
</dbReference>
<dbReference type="PANTHER" id="PTHR23220">
    <property type="entry name" value="INTEGRIN ALPHA"/>
    <property type="match status" value="1"/>
</dbReference>
<organism evidence="12 13">
    <name type="scientific">Manduca sexta</name>
    <name type="common">Tobacco hawkmoth</name>
    <name type="synonym">Tobacco hornworm</name>
    <dbReference type="NCBI Taxonomy" id="7130"/>
    <lineage>
        <taxon>Eukaryota</taxon>
        <taxon>Metazoa</taxon>
        <taxon>Ecdysozoa</taxon>
        <taxon>Arthropoda</taxon>
        <taxon>Hexapoda</taxon>
        <taxon>Insecta</taxon>
        <taxon>Pterygota</taxon>
        <taxon>Neoptera</taxon>
        <taxon>Endopterygota</taxon>
        <taxon>Lepidoptera</taxon>
        <taxon>Glossata</taxon>
        <taxon>Ditrysia</taxon>
        <taxon>Bombycoidea</taxon>
        <taxon>Sphingidae</taxon>
        <taxon>Sphinginae</taxon>
        <taxon>Sphingini</taxon>
        <taxon>Manduca</taxon>
    </lineage>
</organism>
<sequence>MYKLFAAIVILMCVEVRTSGIFHENTKITFHPDVDSGFFGYSVFVYEYGIMVSAPKARSKVKPTVFSGLVYNCSINIVDDVSDVMCYPMDSDSVSDRSRSYYRYKFLIDFFRDDMWYGASMGALSNNKILICAPRYAELFKDNHILPYGACYMHKKGREMPVYPLADKGHLAYMIDGKRKEYGDYGTHLNFYANGQVGMSMKVTESNTVIIGAPGLLHWTGGIVNYKFNPADDSIYFAKQTTTNPYFTKELGPDHYFGYSVESGIFEKFGQVLYVGGAPRSNGTGQVLIFEPAVKENAPLKIQGVLKGPQLGAYFGASLCCTDIDGDGRSDLLVGAPNYVQNDGGLPYDQGAVFVYMASDLSVKEKVKGPNFILEPVGYVIGSGQSGARFGTAIAGLGDIDGDGYKDIAIGAPWEDDGVGAVYIYRGTTRGLKSQYVQRIAGDHAQGFGWSIAKGFDVDHNNCSDLVVGAFKSNTVSLYRCVPTIQVHASIKVPDAMNLPQNSTSFTAMFCLTVPAKHMWSHVKLDLKARIVIDPEQNRARVSGDSEYNITVKPGNDICGEQTVEVTPTADLSRPISIKFELEPLELLQDNSSTFLNEAARLSEDSELQSSFLIQLVRDCGDDLICTPWLVMTWDALVNPYIPGSEKPLGGRLTVLNKEEPAYGAKVYITLPATPIRVPSECSLKELNMTCNIPAPLERGDEITWDIELEYTARMPYEDNLRLVAVLEDSLYSRNITDEPVKELVIDIVPQANFTVSGKPLPNGTITVTRPMLYETENITFSHHYEIINYGPSDWYRLEGDIFIPEHINLSSPIKGCSWNWSSECGWSIPAKVSVPIVLALRFDLAQYVSGDMKENTTFNVTTKLSFWIKDQFYASEVTTTLILEPGPPTLWYLIAALIVGLLLLALIILILYKLGFFSRTQRDKLKELQEQTAQQDQAETSCSSSELLDINDSTRELLIEDSE</sequence>
<dbReference type="Gene3D" id="1.20.5.930">
    <property type="entry name" value="Bicelle-embedded integrin alpha(iib) transmembrane segment"/>
    <property type="match status" value="1"/>
</dbReference>
<dbReference type="PROSITE" id="PS00242">
    <property type="entry name" value="INTEGRIN_ALPHA"/>
    <property type="match status" value="1"/>
</dbReference>
<dbReference type="InterPro" id="IPR032695">
    <property type="entry name" value="Integrin_dom_sf"/>
</dbReference>
<proteinExistence type="inferred from homology"/>
<feature type="repeat" description="FG-GAP" evidence="10">
    <location>
        <begin position="303"/>
        <end position="365"/>
    </location>
</feature>
<protein>
    <submittedName>
        <fullName evidence="12">Uncharacterized protein</fullName>
    </submittedName>
</protein>
<evidence type="ECO:0000313" key="13">
    <source>
        <dbReference type="Proteomes" id="UP000791440"/>
    </source>
</evidence>
<dbReference type="PRINTS" id="PR01185">
    <property type="entry name" value="INTEGRINA"/>
</dbReference>
<dbReference type="GO" id="GO:0008305">
    <property type="term" value="C:integrin complex"/>
    <property type="evidence" value="ECO:0007669"/>
    <property type="project" value="InterPro"/>
</dbReference>
<dbReference type="PANTHER" id="PTHR23220:SF83">
    <property type="entry name" value="INTEGRIN ALPHA-PS3-RELATED"/>
    <property type="match status" value="1"/>
</dbReference>
<keyword evidence="11" id="KW-0812">Transmembrane</keyword>
<dbReference type="GO" id="GO:0033627">
    <property type="term" value="P:cell adhesion mediated by integrin"/>
    <property type="evidence" value="ECO:0007669"/>
    <property type="project" value="TreeGrafter"/>
</dbReference>
<keyword evidence="3 11" id="KW-0732">Signal</keyword>
<dbReference type="InterPro" id="IPR000413">
    <property type="entry name" value="Integrin_alpha"/>
</dbReference>
<dbReference type="GO" id="GO:0007160">
    <property type="term" value="P:cell-matrix adhesion"/>
    <property type="evidence" value="ECO:0007669"/>
    <property type="project" value="TreeGrafter"/>
</dbReference>
<feature type="chain" id="PRO_5039737683" evidence="11">
    <location>
        <begin position="21"/>
        <end position="964"/>
    </location>
</feature>
<evidence type="ECO:0000256" key="8">
    <source>
        <dbReference type="ARBA" id="ARBA00023170"/>
    </source>
</evidence>
<dbReference type="InterPro" id="IPR013517">
    <property type="entry name" value="FG-GAP"/>
</dbReference>
<evidence type="ECO:0000256" key="4">
    <source>
        <dbReference type="ARBA" id="ARBA00022737"/>
    </source>
</evidence>
<keyword evidence="6 11" id="KW-0401">Integrin</keyword>
<evidence type="ECO:0000313" key="12">
    <source>
        <dbReference type="EMBL" id="KAG6454636.1"/>
    </source>
</evidence>
<dbReference type="AlphaFoldDB" id="A0A921ZB36"/>
<dbReference type="OrthoDB" id="5317514at2759"/>
<dbReference type="Gene3D" id="2.130.10.130">
    <property type="entry name" value="Integrin alpha, N-terminal"/>
    <property type="match status" value="1"/>
</dbReference>
<keyword evidence="7 11" id="KW-0472">Membrane</keyword>
<dbReference type="SMART" id="SM00191">
    <property type="entry name" value="Int_alpha"/>
    <property type="match status" value="5"/>
</dbReference>
<feature type="repeat" description="FG-GAP" evidence="10">
    <location>
        <begin position="377"/>
        <end position="434"/>
    </location>
</feature>
<dbReference type="Pfam" id="PF01839">
    <property type="entry name" value="FG-GAP"/>
    <property type="match status" value="2"/>
</dbReference>
<dbReference type="GO" id="GO:0009897">
    <property type="term" value="C:external side of plasma membrane"/>
    <property type="evidence" value="ECO:0007669"/>
    <property type="project" value="TreeGrafter"/>
</dbReference>
<evidence type="ECO:0000256" key="9">
    <source>
        <dbReference type="ARBA" id="ARBA00023180"/>
    </source>
</evidence>
<gene>
    <name evidence="12" type="ORF">O3G_MSEX008789</name>
</gene>
<comment type="similarity">
    <text evidence="2 11">Belongs to the integrin alpha chain family.</text>
</comment>
<keyword evidence="11" id="KW-1133">Transmembrane helix</keyword>
<keyword evidence="5 11" id="KW-0130">Cell adhesion</keyword>
<dbReference type="SUPFAM" id="SSF69318">
    <property type="entry name" value="Integrin alpha N-terminal domain"/>
    <property type="match status" value="1"/>
</dbReference>
<evidence type="ECO:0000256" key="2">
    <source>
        <dbReference type="ARBA" id="ARBA00008054"/>
    </source>
</evidence>
<name>A0A921ZB36_MANSE</name>
<reference evidence="12" key="1">
    <citation type="journal article" date="2016" name="Insect Biochem. Mol. Biol.">
        <title>Multifaceted biological insights from a draft genome sequence of the tobacco hornworm moth, Manduca sexta.</title>
        <authorList>
            <person name="Kanost M.R."/>
            <person name="Arrese E.L."/>
            <person name="Cao X."/>
            <person name="Chen Y.R."/>
            <person name="Chellapilla S."/>
            <person name="Goldsmith M.R."/>
            <person name="Grosse-Wilde E."/>
            <person name="Heckel D.G."/>
            <person name="Herndon N."/>
            <person name="Jiang H."/>
            <person name="Papanicolaou A."/>
            <person name="Qu J."/>
            <person name="Soulages J.L."/>
            <person name="Vogel H."/>
            <person name="Walters J."/>
            <person name="Waterhouse R.M."/>
            <person name="Ahn S.J."/>
            <person name="Almeida F.C."/>
            <person name="An C."/>
            <person name="Aqrawi P."/>
            <person name="Bretschneider A."/>
            <person name="Bryant W.B."/>
            <person name="Bucks S."/>
            <person name="Chao H."/>
            <person name="Chevignon G."/>
            <person name="Christen J.M."/>
            <person name="Clarke D.F."/>
            <person name="Dittmer N.T."/>
            <person name="Ferguson L.C.F."/>
            <person name="Garavelou S."/>
            <person name="Gordon K.H.J."/>
            <person name="Gunaratna R.T."/>
            <person name="Han Y."/>
            <person name="Hauser F."/>
            <person name="He Y."/>
            <person name="Heidel-Fischer H."/>
            <person name="Hirsh A."/>
            <person name="Hu Y."/>
            <person name="Jiang H."/>
            <person name="Kalra D."/>
            <person name="Klinner C."/>
            <person name="Konig C."/>
            <person name="Kovar C."/>
            <person name="Kroll A.R."/>
            <person name="Kuwar S.S."/>
            <person name="Lee S.L."/>
            <person name="Lehman R."/>
            <person name="Li K."/>
            <person name="Li Z."/>
            <person name="Liang H."/>
            <person name="Lovelace S."/>
            <person name="Lu Z."/>
            <person name="Mansfield J.H."/>
            <person name="McCulloch K.J."/>
            <person name="Mathew T."/>
            <person name="Morton B."/>
            <person name="Muzny D.M."/>
            <person name="Neunemann D."/>
            <person name="Ongeri F."/>
            <person name="Pauchet Y."/>
            <person name="Pu L.L."/>
            <person name="Pyrousis I."/>
            <person name="Rao X.J."/>
            <person name="Redding A."/>
            <person name="Roesel C."/>
            <person name="Sanchez-Gracia A."/>
            <person name="Schaack S."/>
            <person name="Shukla A."/>
            <person name="Tetreau G."/>
            <person name="Wang Y."/>
            <person name="Xiong G.H."/>
            <person name="Traut W."/>
            <person name="Walsh T.K."/>
            <person name="Worley K.C."/>
            <person name="Wu D."/>
            <person name="Wu W."/>
            <person name="Wu Y.Q."/>
            <person name="Zhang X."/>
            <person name="Zou Z."/>
            <person name="Zucker H."/>
            <person name="Briscoe A.D."/>
            <person name="Burmester T."/>
            <person name="Clem R.J."/>
            <person name="Feyereisen R."/>
            <person name="Grimmelikhuijzen C.J.P."/>
            <person name="Hamodrakas S.J."/>
            <person name="Hansson B.S."/>
            <person name="Huguet E."/>
            <person name="Jermiin L.S."/>
            <person name="Lan Q."/>
            <person name="Lehman H.K."/>
            <person name="Lorenzen M."/>
            <person name="Merzendorfer H."/>
            <person name="Michalopoulos I."/>
            <person name="Morton D.B."/>
            <person name="Muthukrishnan S."/>
            <person name="Oakeshott J.G."/>
            <person name="Palmer W."/>
            <person name="Park Y."/>
            <person name="Passarelli A.L."/>
            <person name="Rozas J."/>
            <person name="Schwartz L.M."/>
            <person name="Smith W."/>
            <person name="Southgate A."/>
            <person name="Vilcinskas A."/>
            <person name="Vogt R."/>
            <person name="Wang P."/>
            <person name="Werren J."/>
            <person name="Yu X.Q."/>
            <person name="Zhou J.J."/>
            <person name="Brown S.J."/>
            <person name="Scherer S.E."/>
            <person name="Richards S."/>
            <person name="Blissard G.W."/>
        </authorList>
    </citation>
    <scope>NUCLEOTIDE SEQUENCE</scope>
</reference>
<feature type="transmembrane region" description="Helical" evidence="11">
    <location>
        <begin position="891"/>
        <end position="913"/>
    </location>
</feature>
<dbReference type="EMBL" id="JH668471">
    <property type="protein sequence ID" value="KAG6454636.1"/>
    <property type="molecule type" value="Genomic_DNA"/>
</dbReference>
<keyword evidence="13" id="KW-1185">Reference proteome</keyword>
<dbReference type="PROSITE" id="PS51470">
    <property type="entry name" value="FG_GAP"/>
    <property type="match status" value="2"/>
</dbReference>
<dbReference type="GO" id="GO:0007157">
    <property type="term" value="P:heterophilic cell-cell adhesion via plasma membrane cell adhesion molecules"/>
    <property type="evidence" value="ECO:0007669"/>
    <property type="project" value="UniProtKB-ARBA"/>
</dbReference>
<dbReference type="Gene3D" id="2.60.40.1510">
    <property type="entry name" value="ntegrin, alpha v. Chain A, domain 3"/>
    <property type="match status" value="1"/>
</dbReference>
<evidence type="ECO:0000256" key="1">
    <source>
        <dbReference type="ARBA" id="ARBA00004479"/>
    </source>
</evidence>
<evidence type="ECO:0000256" key="5">
    <source>
        <dbReference type="ARBA" id="ARBA00022889"/>
    </source>
</evidence>
<dbReference type="SUPFAM" id="SSF69179">
    <property type="entry name" value="Integrin domains"/>
    <property type="match status" value="1"/>
</dbReference>
<evidence type="ECO:0000256" key="10">
    <source>
        <dbReference type="PROSITE-ProRule" id="PRU00803"/>
    </source>
</evidence>
<keyword evidence="4" id="KW-0677">Repeat</keyword>
<feature type="signal peptide" evidence="11">
    <location>
        <begin position="1"/>
        <end position="20"/>
    </location>
</feature>
<dbReference type="Gene3D" id="2.60.40.1460">
    <property type="entry name" value="Integrin domains. Chain A, domain 2"/>
    <property type="match status" value="1"/>
</dbReference>
<reference evidence="12" key="2">
    <citation type="submission" date="2020-12" db="EMBL/GenBank/DDBJ databases">
        <authorList>
            <person name="Kanost M."/>
        </authorList>
    </citation>
    <scope>NUCLEOTIDE SEQUENCE</scope>
</reference>
<evidence type="ECO:0000256" key="3">
    <source>
        <dbReference type="ARBA" id="ARBA00022729"/>
    </source>
</evidence>
<comment type="caution">
    <text evidence="12">The sequence shown here is derived from an EMBL/GenBank/DDBJ whole genome shotgun (WGS) entry which is preliminary data.</text>
</comment>
<keyword evidence="8 11" id="KW-0675">Receptor</keyword>
<dbReference type="Proteomes" id="UP000791440">
    <property type="component" value="Unassembled WGS sequence"/>
</dbReference>
<dbReference type="GO" id="GO:0007229">
    <property type="term" value="P:integrin-mediated signaling pathway"/>
    <property type="evidence" value="ECO:0007669"/>
    <property type="project" value="UniProtKB-KW"/>
</dbReference>
<dbReference type="InterPro" id="IPR028994">
    <property type="entry name" value="Integrin_alpha_N"/>
</dbReference>
<dbReference type="InterPro" id="IPR018184">
    <property type="entry name" value="Integrin_alpha_C_CS"/>
</dbReference>
<dbReference type="InterPro" id="IPR013519">
    <property type="entry name" value="Int_alpha_beta-p"/>
</dbReference>
<evidence type="ECO:0000256" key="11">
    <source>
        <dbReference type="RuleBase" id="RU003762"/>
    </source>
</evidence>
<evidence type="ECO:0000256" key="7">
    <source>
        <dbReference type="ARBA" id="ARBA00023136"/>
    </source>
</evidence>
<dbReference type="GO" id="GO:0005178">
    <property type="term" value="F:integrin binding"/>
    <property type="evidence" value="ECO:0007669"/>
    <property type="project" value="TreeGrafter"/>
</dbReference>
<accession>A0A921ZB36</accession>